<name>A0AAV7TVE4_PLEWA</name>
<evidence type="ECO:0000313" key="3">
    <source>
        <dbReference type="Proteomes" id="UP001066276"/>
    </source>
</evidence>
<proteinExistence type="predicted"/>
<dbReference type="AlphaFoldDB" id="A0AAV7TVE4"/>
<feature type="compositionally biased region" description="Basic and acidic residues" evidence="1">
    <location>
        <begin position="17"/>
        <end position="36"/>
    </location>
</feature>
<keyword evidence="3" id="KW-1185">Reference proteome</keyword>
<accession>A0AAV7TVE4</accession>
<gene>
    <name evidence="2" type="ORF">NDU88_005400</name>
</gene>
<sequence length="137" mass="15595">MTTMASTTKMKAYPVLHKSETDRLDKEEVVKQRQDQAKSNTDSQVMDARASRRESGEAAARMLEESIPPTSMENTELNLKTQCDTNQEIPFSAISSAKSQDWSLSVQPEICKTLFQTILMEIKKLKQQHTRKMEILS</sequence>
<feature type="region of interest" description="Disordered" evidence="1">
    <location>
        <begin position="1"/>
        <end position="57"/>
    </location>
</feature>
<evidence type="ECO:0000313" key="2">
    <source>
        <dbReference type="EMBL" id="KAJ1180176.1"/>
    </source>
</evidence>
<comment type="caution">
    <text evidence="2">The sequence shown here is derived from an EMBL/GenBank/DDBJ whole genome shotgun (WGS) entry which is preliminary data.</text>
</comment>
<protein>
    <submittedName>
        <fullName evidence="2">Uncharacterized protein</fullName>
    </submittedName>
</protein>
<organism evidence="2 3">
    <name type="scientific">Pleurodeles waltl</name>
    <name type="common">Iberian ribbed newt</name>
    <dbReference type="NCBI Taxonomy" id="8319"/>
    <lineage>
        <taxon>Eukaryota</taxon>
        <taxon>Metazoa</taxon>
        <taxon>Chordata</taxon>
        <taxon>Craniata</taxon>
        <taxon>Vertebrata</taxon>
        <taxon>Euteleostomi</taxon>
        <taxon>Amphibia</taxon>
        <taxon>Batrachia</taxon>
        <taxon>Caudata</taxon>
        <taxon>Salamandroidea</taxon>
        <taxon>Salamandridae</taxon>
        <taxon>Pleurodelinae</taxon>
        <taxon>Pleurodeles</taxon>
    </lineage>
</organism>
<dbReference type="EMBL" id="JANPWB010000006">
    <property type="protein sequence ID" value="KAJ1180176.1"/>
    <property type="molecule type" value="Genomic_DNA"/>
</dbReference>
<evidence type="ECO:0000256" key="1">
    <source>
        <dbReference type="SAM" id="MobiDB-lite"/>
    </source>
</evidence>
<reference evidence="2" key="1">
    <citation type="journal article" date="2022" name="bioRxiv">
        <title>Sequencing and chromosome-scale assembly of the giantPleurodeles waltlgenome.</title>
        <authorList>
            <person name="Brown T."/>
            <person name="Elewa A."/>
            <person name="Iarovenko S."/>
            <person name="Subramanian E."/>
            <person name="Araus A.J."/>
            <person name="Petzold A."/>
            <person name="Susuki M."/>
            <person name="Suzuki K.-i.T."/>
            <person name="Hayashi T."/>
            <person name="Toyoda A."/>
            <person name="Oliveira C."/>
            <person name="Osipova E."/>
            <person name="Leigh N.D."/>
            <person name="Simon A."/>
            <person name="Yun M.H."/>
        </authorList>
    </citation>
    <scope>NUCLEOTIDE SEQUENCE</scope>
    <source>
        <strain evidence="2">20211129_DDA</strain>
        <tissue evidence="2">Liver</tissue>
    </source>
</reference>
<feature type="compositionally biased region" description="Low complexity" evidence="1">
    <location>
        <begin position="1"/>
        <end position="12"/>
    </location>
</feature>
<dbReference type="Proteomes" id="UP001066276">
    <property type="component" value="Chromosome 3_2"/>
</dbReference>